<comment type="caution">
    <text evidence="9">The sequence shown here is derived from an EMBL/GenBank/DDBJ whole genome shotgun (WGS) entry which is preliminary data.</text>
</comment>
<evidence type="ECO:0000256" key="1">
    <source>
        <dbReference type="ARBA" id="ARBA00004141"/>
    </source>
</evidence>
<dbReference type="GO" id="GO:0016020">
    <property type="term" value="C:membrane"/>
    <property type="evidence" value="ECO:0007669"/>
    <property type="project" value="UniProtKB-SubCell"/>
</dbReference>
<dbReference type="CDD" id="cd00038">
    <property type="entry name" value="CAP_ED"/>
    <property type="match status" value="1"/>
</dbReference>
<evidence type="ECO:0000259" key="8">
    <source>
        <dbReference type="PROSITE" id="PS50801"/>
    </source>
</evidence>
<feature type="transmembrane region" description="Helical" evidence="6">
    <location>
        <begin position="366"/>
        <end position="389"/>
    </location>
</feature>
<feature type="transmembrane region" description="Helical" evidence="6">
    <location>
        <begin position="221"/>
        <end position="244"/>
    </location>
</feature>
<protein>
    <submittedName>
        <fullName evidence="9">Uncharacterized protein</fullName>
    </submittedName>
</protein>
<dbReference type="PANTHER" id="PTHR43310:SF4">
    <property type="entry name" value="AFR304WP"/>
    <property type="match status" value="1"/>
</dbReference>
<evidence type="ECO:0000256" key="3">
    <source>
        <dbReference type="ARBA" id="ARBA00022989"/>
    </source>
</evidence>
<dbReference type="PROSITE" id="PS50042">
    <property type="entry name" value="CNMP_BINDING_3"/>
    <property type="match status" value="1"/>
</dbReference>
<dbReference type="InterPro" id="IPR014710">
    <property type="entry name" value="RmlC-like_jellyroll"/>
</dbReference>
<evidence type="ECO:0000313" key="9">
    <source>
        <dbReference type="EMBL" id="GJJ14251.1"/>
    </source>
</evidence>
<organism evidence="9 10">
    <name type="scientific">Clathrus columnatus</name>
    <dbReference type="NCBI Taxonomy" id="1419009"/>
    <lineage>
        <taxon>Eukaryota</taxon>
        <taxon>Fungi</taxon>
        <taxon>Dikarya</taxon>
        <taxon>Basidiomycota</taxon>
        <taxon>Agaricomycotina</taxon>
        <taxon>Agaricomycetes</taxon>
        <taxon>Phallomycetidae</taxon>
        <taxon>Phallales</taxon>
        <taxon>Clathraceae</taxon>
        <taxon>Clathrus</taxon>
    </lineage>
</organism>
<dbReference type="SMART" id="SM00100">
    <property type="entry name" value="cNMP"/>
    <property type="match status" value="1"/>
</dbReference>
<reference evidence="9" key="1">
    <citation type="submission" date="2021-10" db="EMBL/GenBank/DDBJ databases">
        <title>De novo Genome Assembly of Clathrus columnatus (Basidiomycota, Fungi) Using Illumina and Nanopore Sequence Data.</title>
        <authorList>
            <person name="Ogiso-Tanaka E."/>
            <person name="Itagaki H."/>
            <person name="Hosoya T."/>
            <person name="Hosaka K."/>
        </authorList>
    </citation>
    <scope>NUCLEOTIDE SEQUENCE</scope>
    <source>
        <strain evidence="9">MO-923</strain>
    </source>
</reference>
<dbReference type="AlphaFoldDB" id="A0AAV5AHY7"/>
<dbReference type="Gene3D" id="3.30.750.24">
    <property type="entry name" value="STAS domain"/>
    <property type="match status" value="1"/>
</dbReference>
<feature type="transmembrane region" description="Helical" evidence="6">
    <location>
        <begin position="409"/>
        <end position="425"/>
    </location>
</feature>
<dbReference type="Gene3D" id="2.60.120.10">
    <property type="entry name" value="Jelly Rolls"/>
    <property type="match status" value="1"/>
</dbReference>
<feature type="region of interest" description="Disordered" evidence="5">
    <location>
        <begin position="119"/>
        <end position="142"/>
    </location>
</feature>
<accession>A0AAV5AHY7</accession>
<dbReference type="InterPro" id="IPR036513">
    <property type="entry name" value="STAS_dom_sf"/>
</dbReference>
<dbReference type="PROSITE" id="PS50801">
    <property type="entry name" value="STAS"/>
    <property type="match status" value="1"/>
</dbReference>
<dbReference type="InterPro" id="IPR000595">
    <property type="entry name" value="cNMP-bd_dom"/>
</dbReference>
<feature type="transmembrane region" description="Helical" evidence="6">
    <location>
        <begin position="256"/>
        <end position="274"/>
    </location>
</feature>
<feature type="domain" description="Cyclic nucleotide-binding" evidence="7">
    <location>
        <begin position="855"/>
        <end position="974"/>
    </location>
</feature>
<comment type="subcellular location">
    <subcellularLocation>
        <location evidence="1">Membrane</location>
        <topology evidence="1">Multi-pass membrane protein</topology>
    </subcellularLocation>
</comment>
<dbReference type="InterPro" id="IPR002645">
    <property type="entry name" value="STAS_dom"/>
</dbReference>
<evidence type="ECO:0000256" key="4">
    <source>
        <dbReference type="ARBA" id="ARBA00023136"/>
    </source>
</evidence>
<feature type="compositionally biased region" description="Polar residues" evidence="5">
    <location>
        <begin position="1"/>
        <end position="18"/>
    </location>
</feature>
<dbReference type="Pfam" id="PF01740">
    <property type="entry name" value="STAS"/>
    <property type="match status" value="1"/>
</dbReference>
<keyword evidence="3 6" id="KW-1133">Transmembrane helix</keyword>
<dbReference type="EMBL" id="BPWL01000009">
    <property type="protein sequence ID" value="GJJ14251.1"/>
    <property type="molecule type" value="Genomic_DNA"/>
</dbReference>
<keyword evidence="4 6" id="KW-0472">Membrane</keyword>
<dbReference type="SUPFAM" id="SSF51206">
    <property type="entry name" value="cAMP-binding domain-like"/>
    <property type="match status" value="1"/>
</dbReference>
<dbReference type="CDD" id="cd07042">
    <property type="entry name" value="STAS_SulP_like_sulfate_transporter"/>
    <property type="match status" value="1"/>
</dbReference>
<evidence type="ECO:0000256" key="5">
    <source>
        <dbReference type="SAM" id="MobiDB-lite"/>
    </source>
</evidence>
<gene>
    <name evidence="9" type="ORF">Clacol_008515</name>
</gene>
<evidence type="ECO:0000313" key="10">
    <source>
        <dbReference type="Proteomes" id="UP001050691"/>
    </source>
</evidence>
<feature type="transmembrane region" description="Helical" evidence="6">
    <location>
        <begin position="313"/>
        <end position="332"/>
    </location>
</feature>
<evidence type="ECO:0000259" key="7">
    <source>
        <dbReference type="PROSITE" id="PS50042"/>
    </source>
</evidence>
<feature type="transmembrane region" description="Helical" evidence="6">
    <location>
        <begin position="437"/>
        <end position="457"/>
    </location>
</feature>
<name>A0AAV5AHY7_9AGAM</name>
<keyword evidence="10" id="KW-1185">Reference proteome</keyword>
<feature type="transmembrane region" description="Helical" evidence="6">
    <location>
        <begin position="338"/>
        <end position="359"/>
    </location>
</feature>
<feature type="region of interest" description="Disordered" evidence="5">
    <location>
        <begin position="1"/>
        <end position="42"/>
    </location>
</feature>
<dbReference type="InterPro" id="IPR011547">
    <property type="entry name" value="SLC26A/SulP_dom"/>
</dbReference>
<dbReference type="SUPFAM" id="SSF52091">
    <property type="entry name" value="SpoIIaa-like"/>
    <property type="match status" value="1"/>
</dbReference>
<sequence>MSFNSQIPTSNSNGASENTPEDTEHRRLETPPRSLQPVSSFSRNLLFRPQEVVLRPATPDIDTQDAAPSFSDTQSNIRASSVELSGMRIENSPLKPLSHPSGPSALSILISESRVASRERATESELNERQREPVQEREEGRDCDRAREIDRGRLMPSESNVRIPSIIPNGDDNLPLPATESTPLISKRRKGLISSLGYLVNAKRPHIFTRELPSYHTIVRAIPAVILGLLINILDGVSYGMIVFPTTGIFSDFGGTGVSMFFVTTIIAQLVYTFGGSRFAGANGSMMIEVVPFFHILASTIEREIGGSDPKAVIATTMVAFALSSILTGLYIHVSAYIILTISGLVFLVLGFLNLGVLIGFFPRHILVGCIGGIGIFLIETGFEVAVGIKGGFDYTPRTFALLFEPRNFVLWAPALGLALGLRLITTRWNHQLVFPLYFLSIPVVFYMVVAIAKLSITELRQAGWLFDMGSTTEPWYHFYSYFDFQKTNYRILWQTIPTQLALLFFNILHPPLNVPALAVSLDQDVDTNKELIGHGYSNLFAGLTGSVYVLSKVHILKLIPSESTRPNYLVYVNTLLFYRVGGDTRFASFMLAVGTALLLLVGTGPIGYIRMDLVREALWDTWRRASIKARSIRAVYTGDSALSAVRRPGAQREYIREVARQTLIMKLQGHLFFGTINRVETEIRGLLEPSTWLNHPIRFLILDLSLVAGVDLSSAEAFVRIQRLLSGRRTILVFCGFSPDSEIGEALKNVDLFREDGVELFSNLNEALEWTENAYLKAWFASNKIKAVRDQQLVFSGRRNSPSEQLIDFLDHSSPRRSQLRDAGGRILEQEILTPVVDALSEGLFETLVKVFSSFGPIDPTLYRPLTPYFNRITAPEGEILWKQGEPSDALYLIEKGVLRASYSFFTTGAIEESMVAGTVAGELSAISGTTRNATVVVERDAVLWRLSTDDLRRMETEKPDLARAFIRLILKCGFFTSKDFH</sequence>
<dbReference type="Pfam" id="PF00027">
    <property type="entry name" value="cNMP_binding"/>
    <property type="match status" value="1"/>
</dbReference>
<dbReference type="Proteomes" id="UP001050691">
    <property type="component" value="Unassembled WGS sequence"/>
</dbReference>
<feature type="domain" description="STAS" evidence="8">
    <location>
        <begin position="664"/>
        <end position="772"/>
    </location>
</feature>
<dbReference type="PANTHER" id="PTHR43310">
    <property type="entry name" value="SULFATE TRANSPORTER YBAR-RELATED"/>
    <property type="match status" value="1"/>
</dbReference>
<dbReference type="InterPro" id="IPR052706">
    <property type="entry name" value="Membrane-Transporter-like"/>
</dbReference>
<dbReference type="InterPro" id="IPR018490">
    <property type="entry name" value="cNMP-bd_dom_sf"/>
</dbReference>
<keyword evidence="2 6" id="KW-0812">Transmembrane</keyword>
<proteinExistence type="predicted"/>
<feature type="transmembrane region" description="Helical" evidence="6">
    <location>
        <begin position="587"/>
        <end position="610"/>
    </location>
</feature>
<evidence type="ECO:0000256" key="6">
    <source>
        <dbReference type="SAM" id="Phobius"/>
    </source>
</evidence>
<evidence type="ECO:0000256" key="2">
    <source>
        <dbReference type="ARBA" id="ARBA00022692"/>
    </source>
</evidence>
<dbReference type="Pfam" id="PF00916">
    <property type="entry name" value="Sulfate_transp"/>
    <property type="match status" value="1"/>
</dbReference>